<organism evidence="1 2">
    <name type="scientific">Thermothielavioides terrestris</name>
    <dbReference type="NCBI Taxonomy" id="2587410"/>
    <lineage>
        <taxon>Eukaryota</taxon>
        <taxon>Fungi</taxon>
        <taxon>Dikarya</taxon>
        <taxon>Ascomycota</taxon>
        <taxon>Pezizomycotina</taxon>
        <taxon>Sordariomycetes</taxon>
        <taxon>Sordariomycetidae</taxon>
        <taxon>Sordariales</taxon>
        <taxon>Chaetomiaceae</taxon>
        <taxon>Thermothielavioides</taxon>
    </lineage>
</organism>
<reference evidence="1 2" key="1">
    <citation type="submission" date="2018-04" db="EMBL/GenBank/DDBJ databases">
        <authorList>
            <person name="Huttner S."/>
            <person name="Dainat J."/>
        </authorList>
    </citation>
    <scope>NUCLEOTIDE SEQUENCE [LARGE SCALE GENOMIC DNA]</scope>
</reference>
<name>A0A446BE17_9PEZI</name>
<evidence type="ECO:0000313" key="2">
    <source>
        <dbReference type="Proteomes" id="UP000289323"/>
    </source>
</evidence>
<protein>
    <submittedName>
        <fullName evidence="1">B76ea72c-9847-4c67-95c9-7c969355d60c</fullName>
    </submittedName>
</protein>
<dbReference type="EMBL" id="OUUZ01000007">
    <property type="protein sequence ID" value="SPQ20767.1"/>
    <property type="molecule type" value="Genomic_DNA"/>
</dbReference>
<proteinExistence type="predicted"/>
<dbReference type="Proteomes" id="UP000289323">
    <property type="component" value="Unassembled WGS sequence"/>
</dbReference>
<gene>
    <name evidence="1" type="ORF">TT172_LOCUS3186</name>
</gene>
<evidence type="ECO:0000313" key="1">
    <source>
        <dbReference type="EMBL" id="SPQ20767.1"/>
    </source>
</evidence>
<accession>A0A446BE17</accession>
<sequence length="9" mass="1133">MFTDDNPFF</sequence>